<organism evidence="1 2">
    <name type="scientific">Protopolystoma xenopodis</name>
    <dbReference type="NCBI Taxonomy" id="117903"/>
    <lineage>
        <taxon>Eukaryota</taxon>
        <taxon>Metazoa</taxon>
        <taxon>Spiralia</taxon>
        <taxon>Lophotrochozoa</taxon>
        <taxon>Platyhelminthes</taxon>
        <taxon>Monogenea</taxon>
        <taxon>Polyopisthocotylea</taxon>
        <taxon>Polystomatidea</taxon>
        <taxon>Polystomatidae</taxon>
        <taxon>Protopolystoma</taxon>
    </lineage>
</organism>
<accession>A0A448XNF6</accession>
<dbReference type="AlphaFoldDB" id="A0A448XNF6"/>
<name>A0A448XNF6_9PLAT</name>
<proteinExistence type="predicted"/>
<reference evidence="1" key="1">
    <citation type="submission" date="2018-11" db="EMBL/GenBank/DDBJ databases">
        <authorList>
            <consortium name="Pathogen Informatics"/>
        </authorList>
    </citation>
    <scope>NUCLEOTIDE SEQUENCE</scope>
</reference>
<dbReference type="Proteomes" id="UP000784294">
    <property type="component" value="Unassembled WGS sequence"/>
</dbReference>
<evidence type="ECO:0000313" key="1">
    <source>
        <dbReference type="EMBL" id="VEL40921.1"/>
    </source>
</evidence>
<evidence type="ECO:0000313" key="2">
    <source>
        <dbReference type="Proteomes" id="UP000784294"/>
    </source>
</evidence>
<keyword evidence="2" id="KW-1185">Reference proteome</keyword>
<dbReference type="EMBL" id="CAAALY010267046">
    <property type="protein sequence ID" value="VEL40921.1"/>
    <property type="molecule type" value="Genomic_DNA"/>
</dbReference>
<sequence length="72" mass="7563">MGKNVDSKACPGEVFSLPALNTEYTSPSCLAVWGSCIGCSSLWYHTCLVVAVLNSGAKSHLLEPAASRSFQA</sequence>
<comment type="caution">
    <text evidence="1">The sequence shown here is derived from an EMBL/GenBank/DDBJ whole genome shotgun (WGS) entry which is preliminary data.</text>
</comment>
<protein>
    <submittedName>
        <fullName evidence="1">Uncharacterized protein</fullName>
    </submittedName>
</protein>
<gene>
    <name evidence="1" type="ORF">PXEA_LOCUS34361</name>
</gene>